<feature type="repeat" description="ANK" evidence="3">
    <location>
        <begin position="365"/>
        <end position="397"/>
    </location>
</feature>
<dbReference type="PROSITE" id="PS50297">
    <property type="entry name" value="ANK_REP_REGION"/>
    <property type="match status" value="11"/>
</dbReference>
<dbReference type="eggNOG" id="KOG4177">
    <property type="taxonomic scope" value="Eukaryota"/>
</dbReference>
<dbReference type="PANTHER" id="PTHR24198:SF165">
    <property type="entry name" value="ANKYRIN REPEAT-CONTAINING PROTEIN-RELATED"/>
    <property type="match status" value="1"/>
</dbReference>
<evidence type="ECO:0000256" key="2">
    <source>
        <dbReference type="ARBA" id="ARBA00023043"/>
    </source>
</evidence>
<feature type="compositionally biased region" description="Basic and acidic residues" evidence="4">
    <location>
        <begin position="829"/>
        <end position="840"/>
    </location>
</feature>
<keyword evidence="6" id="KW-1185">Reference proteome</keyword>
<dbReference type="OMA" id="HASHAKM"/>
<dbReference type="GO" id="GO:0005737">
    <property type="term" value="C:cytoplasm"/>
    <property type="evidence" value="ECO:0007669"/>
    <property type="project" value="TreeGrafter"/>
</dbReference>
<feature type="repeat" description="ANK" evidence="3">
    <location>
        <begin position="501"/>
        <end position="533"/>
    </location>
</feature>
<feature type="repeat" description="ANK" evidence="3">
    <location>
        <begin position="398"/>
        <end position="420"/>
    </location>
</feature>
<dbReference type="PROSITE" id="PS50231">
    <property type="entry name" value="RICIN_B_LECTIN"/>
    <property type="match status" value="1"/>
</dbReference>
<feature type="repeat" description="ANK" evidence="3">
    <location>
        <begin position="266"/>
        <end position="298"/>
    </location>
</feature>
<accession>D7FMW2</accession>
<sequence length="857" mass="88369">MDWVLSLLKVALGPTRFHPTHDVGGGVDMAPSPEKLGCWTHHLRQCLEGGTFKRCGVDTLWYVTGTNTQYQLHHRPLEDGEDDTCLDRVSCAGEGSGLKLGACKKCCAKAWNILGDAESGYILTEGDGNHNCLQRDGESAKVAPCDSGYASLSLQFASKEDIALMMSPGARFITAASDGDLSAVKTYLKDGLDVNSQDWDKLTALVAAASQGHLKVVKHLLDKGADVNAKDKDEISGLMEASIMGHVAVVKELLKAGAEVDAEAKSGVTALWLASGEGRKEVLKELLKSGASANNSRSDGITALMGAAAGGHGEVVEMLLKAGAEVGAKDHDDVTALMNAAESGSLEAVEALLAKGADPGSMSTTAFTPLIVAAAGGHLDVVKALVAKGIKVDEMHPDGVSALMYASAGGHPEVVKLLLEGKGPGKADPNLKHVQGGTALMEAATSGSQEVVDLLLAAGADPMVRDKDGVSPLMSAAAQGRTEACKVLIAKGNDVNAMANSGGTSLMFAAGAGHTEAAEVLIAAGADVNAKLEAKPEFLEQFAQPFADGGGEPTGADAHRDDVPPRMGAAQGDQEAVVKLLLGKGADFGGKEEEGFPPLFNPGNFEEVASFLVESGADPNDVYTDDAGKEHNLLFDSVTLGNEEFAELLVSKGATASYRDAGGASVLVHASHAKMPKVVEALLGAPGSAGVDKDAASDEGVTPLIAAAMKGHVDIVDMLVGAKCNLDAADKDGTNALMAAASNGHLEAATSLVKAGAALDKQNSDGHSALMFAYNGRAQVASLMDKYAEYLDDADDASGESTTMMREAMAHTQSIIDLLLTSGAEASLKDKEGRTAKDFDYQPPAEDAGADATKMEL</sequence>
<dbReference type="PROSITE" id="PS50088">
    <property type="entry name" value="ANK_REPEAT"/>
    <property type="match status" value="12"/>
</dbReference>
<reference evidence="5 6" key="1">
    <citation type="journal article" date="2010" name="Nature">
        <title>The Ectocarpus genome and the independent evolution of multicellularity in brown algae.</title>
        <authorList>
            <person name="Cock J.M."/>
            <person name="Sterck L."/>
            <person name="Rouze P."/>
            <person name="Scornet D."/>
            <person name="Allen A.E."/>
            <person name="Amoutzias G."/>
            <person name="Anthouard V."/>
            <person name="Artiguenave F."/>
            <person name="Aury J.M."/>
            <person name="Badger J.H."/>
            <person name="Beszteri B."/>
            <person name="Billiau K."/>
            <person name="Bonnet E."/>
            <person name="Bothwell J.H."/>
            <person name="Bowler C."/>
            <person name="Boyen C."/>
            <person name="Brownlee C."/>
            <person name="Carrano C.J."/>
            <person name="Charrier B."/>
            <person name="Cho G.Y."/>
            <person name="Coelho S.M."/>
            <person name="Collen J."/>
            <person name="Corre E."/>
            <person name="Da Silva C."/>
            <person name="Delage L."/>
            <person name="Delaroque N."/>
            <person name="Dittami S.M."/>
            <person name="Doulbeau S."/>
            <person name="Elias M."/>
            <person name="Farnham G."/>
            <person name="Gachon C.M."/>
            <person name="Gschloessl B."/>
            <person name="Heesch S."/>
            <person name="Jabbari K."/>
            <person name="Jubin C."/>
            <person name="Kawai H."/>
            <person name="Kimura K."/>
            <person name="Kloareg B."/>
            <person name="Kupper F.C."/>
            <person name="Lang D."/>
            <person name="Le Bail A."/>
            <person name="Leblanc C."/>
            <person name="Lerouge P."/>
            <person name="Lohr M."/>
            <person name="Lopez P.J."/>
            <person name="Martens C."/>
            <person name="Maumus F."/>
            <person name="Michel G."/>
            <person name="Miranda-Saavedra D."/>
            <person name="Morales J."/>
            <person name="Moreau H."/>
            <person name="Motomura T."/>
            <person name="Nagasato C."/>
            <person name="Napoli C.A."/>
            <person name="Nelson D.R."/>
            <person name="Nyvall-Collen P."/>
            <person name="Peters A.F."/>
            <person name="Pommier C."/>
            <person name="Potin P."/>
            <person name="Poulain J."/>
            <person name="Quesneville H."/>
            <person name="Read B."/>
            <person name="Rensing S.A."/>
            <person name="Ritter A."/>
            <person name="Rousvoal S."/>
            <person name="Samanta M."/>
            <person name="Samson G."/>
            <person name="Schroeder D.C."/>
            <person name="Segurens B."/>
            <person name="Strittmatter M."/>
            <person name="Tonon T."/>
            <person name="Tregear J.W."/>
            <person name="Valentin K."/>
            <person name="von Dassow P."/>
            <person name="Yamagishi T."/>
            <person name="Van de Peer Y."/>
            <person name="Wincker P."/>
        </authorList>
    </citation>
    <scope>NUCLEOTIDE SEQUENCE [LARGE SCALE GENOMIC DNA]</scope>
    <source>
        <strain evidence="6">Ec32 / CCAP1310/4</strain>
    </source>
</reference>
<feature type="repeat" description="ANK" evidence="3">
    <location>
        <begin position="200"/>
        <end position="232"/>
    </location>
</feature>
<dbReference type="PRINTS" id="PR01415">
    <property type="entry name" value="ANKYRIN"/>
</dbReference>
<dbReference type="InParanoid" id="D7FMW2"/>
<evidence type="ECO:0000256" key="3">
    <source>
        <dbReference type="PROSITE-ProRule" id="PRU00023"/>
    </source>
</evidence>
<feature type="repeat" description="ANK" evidence="3">
    <location>
        <begin position="332"/>
        <end position="364"/>
    </location>
</feature>
<feature type="repeat" description="ANK" evidence="3">
    <location>
        <begin position="468"/>
        <end position="500"/>
    </location>
</feature>
<feature type="repeat" description="ANK" evidence="3">
    <location>
        <begin position="299"/>
        <end position="331"/>
    </location>
</feature>
<dbReference type="InterPro" id="IPR036770">
    <property type="entry name" value="Ankyrin_rpt-contain_sf"/>
</dbReference>
<dbReference type="Pfam" id="PF12796">
    <property type="entry name" value="Ank_2"/>
    <property type="match status" value="4"/>
</dbReference>
<keyword evidence="2 3" id="KW-0040">ANK repeat</keyword>
<evidence type="ECO:0000313" key="5">
    <source>
        <dbReference type="EMBL" id="CBJ30026.1"/>
    </source>
</evidence>
<dbReference type="Proteomes" id="UP000002630">
    <property type="component" value="Linkage Group LG14"/>
</dbReference>
<dbReference type="Pfam" id="PF00023">
    <property type="entry name" value="Ank"/>
    <property type="match status" value="1"/>
</dbReference>
<protein>
    <submittedName>
        <fullName evidence="5">Ankyrin repeat protein</fullName>
    </submittedName>
</protein>
<proteinExistence type="predicted"/>
<evidence type="ECO:0000256" key="1">
    <source>
        <dbReference type="ARBA" id="ARBA00022737"/>
    </source>
</evidence>
<dbReference type="EMBL" id="FN648224">
    <property type="protein sequence ID" value="CBJ30026.1"/>
    <property type="molecule type" value="Genomic_DNA"/>
</dbReference>
<feature type="region of interest" description="Disordered" evidence="4">
    <location>
        <begin position="829"/>
        <end position="857"/>
    </location>
</feature>
<gene>
    <name evidence="5" type="ORF">Esi_0171_0041</name>
</gene>
<feature type="repeat" description="ANK" evidence="3">
    <location>
        <begin position="435"/>
        <end position="467"/>
    </location>
</feature>
<dbReference type="AlphaFoldDB" id="D7FMW2"/>
<feature type="repeat" description="ANK" evidence="3">
    <location>
        <begin position="699"/>
        <end position="731"/>
    </location>
</feature>
<dbReference type="PANTHER" id="PTHR24198">
    <property type="entry name" value="ANKYRIN REPEAT AND PROTEIN KINASE DOMAIN-CONTAINING PROTEIN"/>
    <property type="match status" value="1"/>
</dbReference>
<organism evidence="5 6">
    <name type="scientific">Ectocarpus siliculosus</name>
    <name type="common">Brown alga</name>
    <name type="synonym">Conferva siliculosa</name>
    <dbReference type="NCBI Taxonomy" id="2880"/>
    <lineage>
        <taxon>Eukaryota</taxon>
        <taxon>Sar</taxon>
        <taxon>Stramenopiles</taxon>
        <taxon>Ochrophyta</taxon>
        <taxon>PX clade</taxon>
        <taxon>Phaeophyceae</taxon>
        <taxon>Ectocarpales</taxon>
        <taxon>Ectocarpaceae</taxon>
        <taxon>Ectocarpus</taxon>
    </lineage>
</organism>
<name>D7FMW2_ECTSI</name>
<keyword evidence="1" id="KW-0677">Repeat</keyword>
<dbReference type="Gene3D" id="1.25.40.20">
    <property type="entry name" value="Ankyrin repeat-containing domain"/>
    <property type="match status" value="6"/>
</dbReference>
<dbReference type="InterPro" id="IPR002110">
    <property type="entry name" value="Ankyrin_rpt"/>
</dbReference>
<dbReference type="OrthoDB" id="204376at2759"/>
<dbReference type="SUPFAM" id="SSF48403">
    <property type="entry name" value="Ankyrin repeat"/>
    <property type="match status" value="2"/>
</dbReference>
<dbReference type="EMBL" id="FN649739">
    <property type="protein sequence ID" value="CBJ30026.1"/>
    <property type="molecule type" value="Genomic_DNA"/>
</dbReference>
<feature type="repeat" description="ANK" evidence="3">
    <location>
        <begin position="732"/>
        <end position="764"/>
    </location>
</feature>
<feature type="repeat" description="ANK" evidence="3">
    <location>
        <begin position="233"/>
        <end position="265"/>
    </location>
</feature>
<dbReference type="SMART" id="SM00248">
    <property type="entry name" value="ANK"/>
    <property type="match status" value="15"/>
</dbReference>
<dbReference type="STRING" id="2880.D7FMW2"/>
<evidence type="ECO:0000256" key="4">
    <source>
        <dbReference type="SAM" id="MobiDB-lite"/>
    </source>
</evidence>
<evidence type="ECO:0000313" key="6">
    <source>
        <dbReference type="Proteomes" id="UP000002630"/>
    </source>
</evidence>